<reference evidence="1 2" key="1">
    <citation type="submission" date="2013-09" db="EMBL/GenBank/DDBJ databases">
        <title>Corchorus capsularis genome sequencing.</title>
        <authorList>
            <person name="Alam M."/>
            <person name="Haque M.S."/>
            <person name="Islam M.S."/>
            <person name="Emdad E.M."/>
            <person name="Islam M.M."/>
            <person name="Ahmed B."/>
            <person name="Halim A."/>
            <person name="Hossen Q.M.M."/>
            <person name="Hossain M.Z."/>
            <person name="Ahmed R."/>
            <person name="Khan M.M."/>
            <person name="Islam R."/>
            <person name="Rashid M.M."/>
            <person name="Khan S.A."/>
            <person name="Rahman M.S."/>
            <person name="Alam M."/>
        </authorList>
    </citation>
    <scope>NUCLEOTIDE SEQUENCE [LARGE SCALE GENOMIC DNA]</scope>
    <source>
        <strain evidence="2">cv. CVL-1</strain>
        <tissue evidence="1">Whole seedling</tissue>
    </source>
</reference>
<organism evidence="1 2">
    <name type="scientific">Corchorus capsularis</name>
    <name type="common">Jute</name>
    <dbReference type="NCBI Taxonomy" id="210143"/>
    <lineage>
        <taxon>Eukaryota</taxon>
        <taxon>Viridiplantae</taxon>
        <taxon>Streptophyta</taxon>
        <taxon>Embryophyta</taxon>
        <taxon>Tracheophyta</taxon>
        <taxon>Spermatophyta</taxon>
        <taxon>Magnoliopsida</taxon>
        <taxon>eudicotyledons</taxon>
        <taxon>Gunneridae</taxon>
        <taxon>Pentapetalae</taxon>
        <taxon>rosids</taxon>
        <taxon>malvids</taxon>
        <taxon>Malvales</taxon>
        <taxon>Malvaceae</taxon>
        <taxon>Grewioideae</taxon>
        <taxon>Apeibeae</taxon>
        <taxon>Corchorus</taxon>
    </lineage>
</organism>
<gene>
    <name evidence="1" type="ORF">CCACVL1_05490</name>
</gene>
<evidence type="ECO:0000313" key="1">
    <source>
        <dbReference type="EMBL" id="OMO95214.1"/>
    </source>
</evidence>
<evidence type="ECO:0000313" key="2">
    <source>
        <dbReference type="Proteomes" id="UP000188268"/>
    </source>
</evidence>
<sequence length="19" mass="1850">MAPASPPPFPPPLSTTANG</sequence>
<dbReference type="EMBL" id="AWWV01007695">
    <property type="protein sequence ID" value="OMO95214.1"/>
    <property type="molecule type" value="Genomic_DNA"/>
</dbReference>
<keyword evidence="2" id="KW-1185">Reference proteome</keyword>
<dbReference type="Proteomes" id="UP000188268">
    <property type="component" value="Unassembled WGS sequence"/>
</dbReference>
<comment type="caution">
    <text evidence="1">The sequence shown here is derived from an EMBL/GenBank/DDBJ whole genome shotgun (WGS) entry which is preliminary data.</text>
</comment>
<name>A0A1R3JK79_COCAP</name>
<dbReference type="Gramene" id="OMO95214">
    <property type="protein sequence ID" value="OMO95214"/>
    <property type="gene ID" value="CCACVL1_05490"/>
</dbReference>
<protein>
    <submittedName>
        <fullName evidence="1">Uncharacterized protein</fullName>
    </submittedName>
</protein>
<accession>A0A1R3JK79</accession>
<proteinExistence type="predicted"/>
<dbReference type="AlphaFoldDB" id="A0A1R3JK79"/>